<dbReference type="GO" id="GO:0016020">
    <property type="term" value="C:membrane"/>
    <property type="evidence" value="ECO:0007669"/>
    <property type="project" value="TreeGrafter"/>
</dbReference>
<dbReference type="Proteomes" id="UP000295334">
    <property type="component" value="Unassembled WGS sequence"/>
</dbReference>
<evidence type="ECO:0000313" key="12">
    <source>
        <dbReference type="Proteomes" id="UP000295334"/>
    </source>
</evidence>
<evidence type="ECO:0000259" key="10">
    <source>
        <dbReference type="SMART" id="SM00089"/>
    </source>
</evidence>
<dbReference type="RefSeq" id="WP_131449824.1">
    <property type="nucleotide sequence ID" value="NZ_SJZI01000045.1"/>
</dbReference>
<comment type="caution">
    <text evidence="11">The sequence shown here is derived from an EMBL/GenBank/DDBJ whole genome shotgun (WGS) entry which is preliminary data.</text>
</comment>
<evidence type="ECO:0000256" key="2">
    <source>
        <dbReference type="ARBA" id="ARBA00009141"/>
    </source>
</evidence>
<keyword evidence="7" id="KW-0472">Membrane</keyword>
<keyword evidence="5" id="KW-0256">Endoplasmic reticulum</keyword>
<keyword evidence="3" id="KW-0812">Transmembrane</keyword>
<dbReference type="OrthoDB" id="9805017at2"/>
<dbReference type="AlphaFoldDB" id="A0A4R1B9C4"/>
<dbReference type="EMBL" id="SJZI01000045">
    <property type="protein sequence ID" value="TCJ13498.1"/>
    <property type="molecule type" value="Genomic_DNA"/>
</dbReference>
<evidence type="ECO:0000256" key="8">
    <source>
        <dbReference type="ARBA" id="ARBA00023180"/>
    </source>
</evidence>
<evidence type="ECO:0000256" key="5">
    <source>
        <dbReference type="ARBA" id="ARBA00022824"/>
    </source>
</evidence>
<dbReference type="InterPro" id="IPR035986">
    <property type="entry name" value="PKD_dom_sf"/>
</dbReference>
<comment type="subcellular location">
    <subcellularLocation>
        <location evidence="1">Endoplasmic reticulum membrane</location>
        <topology evidence="1">Single-pass type I membrane protein</topology>
    </subcellularLocation>
</comment>
<dbReference type="PANTHER" id="PTHR13460:SF0">
    <property type="entry name" value="MALECTIN"/>
    <property type="match status" value="1"/>
</dbReference>
<dbReference type="Gene3D" id="2.60.40.10">
    <property type="entry name" value="Immunoglobulins"/>
    <property type="match status" value="3"/>
</dbReference>
<keyword evidence="4" id="KW-0732">Signal</keyword>
<name>A0A4R1B9C4_9BACT</name>
<accession>A0A4R1B9C4</accession>
<organism evidence="11 12">
    <name type="scientific">Flaviaesturariibacter flavus</name>
    <dbReference type="NCBI Taxonomy" id="2502780"/>
    <lineage>
        <taxon>Bacteria</taxon>
        <taxon>Pseudomonadati</taxon>
        <taxon>Bacteroidota</taxon>
        <taxon>Chitinophagia</taxon>
        <taxon>Chitinophagales</taxon>
        <taxon>Chitinophagaceae</taxon>
        <taxon>Flaviaestuariibacter</taxon>
    </lineage>
</organism>
<evidence type="ECO:0000256" key="3">
    <source>
        <dbReference type="ARBA" id="ARBA00022692"/>
    </source>
</evidence>
<evidence type="ECO:0000256" key="6">
    <source>
        <dbReference type="ARBA" id="ARBA00022989"/>
    </source>
</evidence>
<dbReference type="GO" id="GO:0030246">
    <property type="term" value="F:carbohydrate binding"/>
    <property type="evidence" value="ECO:0007669"/>
    <property type="project" value="InterPro"/>
</dbReference>
<dbReference type="Pfam" id="PF22352">
    <property type="entry name" value="K319L-like_PKD"/>
    <property type="match status" value="2"/>
</dbReference>
<keyword evidence="8" id="KW-0325">Glycoprotein</keyword>
<evidence type="ECO:0000256" key="9">
    <source>
        <dbReference type="ARBA" id="ARBA00023277"/>
    </source>
</evidence>
<feature type="domain" description="PKD/Chitinase" evidence="10">
    <location>
        <begin position="207"/>
        <end position="296"/>
    </location>
</feature>
<dbReference type="Gene3D" id="2.60.120.430">
    <property type="entry name" value="Galactose-binding lectin"/>
    <property type="match status" value="3"/>
</dbReference>
<reference evidence="11 12" key="1">
    <citation type="submission" date="2019-03" db="EMBL/GenBank/DDBJ databases">
        <authorList>
            <person name="Kim M.K.M."/>
        </authorList>
    </citation>
    <scope>NUCLEOTIDE SEQUENCE [LARGE SCALE GENOMIC DNA]</scope>
    <source>
        <strain evidence="11 12">17J68-12</strain>
    </source>
</reference>
<dbReference type="SMART" id="SM00089">
    <property type="entry name" value="PKD"/>
    <property type="match status" value="2"/>
</dbReference>
<dbReference type="InterPro" id="IPR021720">
    <property type="entry name" value="Malectin_dom"/>
</dbReference>
<dbReference type="InterPro" id="IPR039155">
    <property type="entry name" value="MLEC"/>
</dbReference>
<dbReference type="SUPFAM" id="SSF49785">
    <property type="entry name" value="Galactose-binding domain-like"/>
    <property type="match status" value="3"/>
</dbReference>
<dbReference type="Pfam" id="PF11721">
    <property type="entry name" value="Malectin"/>
    <property type="match status" value="3"/>
</dbReference>
<comment type="similarity">
    <text evidence="2">Belongs to the malectin family.</text>
</comment>
<keyword evidence="6" id="KW-1133">Transmembrane helix</keyword>
<evidence type="ECO:0000256" key="1">
    <source>
        <dbReference type="ARBA" id="ARBA00004115"/>
    </source>
</evidence>
<evidence type="ECO:0000256" key="7">
    <source>
        <dbReference type="ARBA" id="ARBA00023136"/>
    </source>
</evidence>
<dbReference type="PANTHER" id="PTHR13460">
    <property type="match status" value="1"/>
</dbReference>
<dbReference type="InterPro" id="IPR026444">
    <property type="entry name" value="Secre_tail"/>
</dbReference>
<gene>
    <name evidence="11" type="ORF">EPD60_12530</name>
</gene>
<keyword evidence="12" id="KW-1185">Reference proteome</keyword>
<dbReference type="SUPFAM" id="SSF49299">
    <property type="entry name" value="PKD domain"/>
    <property type="match status" value="2"/>
</dbReference>
<feature type="domain" description="PKD/Chitinase" evidence="10">
    <location>
        <begin position="458"/>
        <end position="547"/>
    </location>
</feature>
<evidence type="ECO:0000256" key="4">
    <source>
        <dbReference type="ARBA" id="ARBA00022729"/>
    </source>
</evidence>
<proteinExistence type="inferred from homology"/>
<evidence type="ECO:0000313" key="11">
    <source>
        <dbReference type="EMBL" id="TCJ13498.1"/>
    </source>
</evidence>
<sequence>FSSKTVSNPTVSGLVAGTYVFALVVTDNQGATSAADQVAVAVIAAPVTTFYRINAGGAQVTNSIGVFAADNYFTPSPGNRYSTTSAIANTTDDAIYQSERWGNNFSYAFPVSNGQYKVVLHFAEIYWTAANSRVFDVTIEGVRVLDNYDIFAKVGAFAATTETFTVNVTDGVLNIGFSSLTAAGGKDNAKVSAIEILGASAANQPPVANAGPDVTITLPTSSATLNGSGTDAGGSIAGYSWSQVSGPNTATFSSKTVSNPTVSGLVAGTYVFALVVTDNQGATSAADQVAVAVIAAPVTTFYRINAGGAQVTNSIGVFAADNYFTPSPGNRYSTTSAIANTTDDAIYQSERWGNNFSYAFPVSNGQYKVVLHFAEIYWTAANSRVFDVTIEGVRVLDNYDIFAKVGAFAATTETFTVNVTDGVLNIGFSSLTAAGGKDNAKVSAIEILGASAANQPPVANAGPDVTITLPTSSATLNGSGTDAGGSIAGYSWSQVSGPNTATFSSKTVSNPTVSGLVAGTYVFALVVTDNQGATSAADQVAVAVIAAPVTTFYRINAGGAQVTNSIGVFAADNYFTPSPGNRYSTTSAIANTTDDAIYQSERWGNNFSYAFPVSNGQYKVVLHFAEIYWTAANSRVFDVTIEGVRVLDNYDIFAKVGAFAATTETFTVNVTDGVLNIGFSSLTAAGGKDNAKVSAIEILSAAATTRSSILPGADPAGADPALRATLQPRAYPNPTTGPIIVQLPEGLPGPVSYSLYSAAGRRLFSERCRLPKGTSLLSLDLARYRIADGVYFLELQYGPNQKIIRVILAGRSGTK</sequence>
<feature type="non-terminal residue" evidence="11">
    <location>
        <position position="1"/>
    </location>
</feature>
<dbReference type="InterPro" id="IPR013783">
    <property type="entry name" value="Ig-like_fold"/>
</dbReference>
<protein>
    <submittedName>
        <fullName evidence="11">T9SS type A sorting domain-containing protein</fullName>
    </submittedName>
</protein>
<dbReference type="NCBIfam" id="TIGR04183">
    <property type="entry name" value="Por_Secre_tail"/>
    <property type="match status" value="1"/>
</dbReference>
<dbReference type="InterPro" id="IPR022409">
    <property type="entry name" value="PKD/Chitinase_dom"/>
</dbReference>
<keyword evidence="9" id="KW-0119">Carbohydrate metabolism</keyword>
<dbReference type="InterPro" id="IPR008979">
    <property type="entry name" value="Galactose-bd-like_sf"/>
</dbReference>